<dbReference type="Gene3D" id="3.40.50.300">
    <property type="entry name" value="P-loop containing nucleotide triphosphate hydrolases"/>
    <property type="match status" value="1"/>
</dbReference>
<sequence>MPDAVSTGVRASGTGTGTPMLELHDVHTYYGHIHALKGITMTVNEGEIVALIGGNGAGKTTTLRTISGMMKPRSGALSYQGKTIAGIPAHHIMQMGISHVPEGRRIFPQLTVRENLDVGAYTVTDKATVEARVQEGFGYFPRLKEREHQVGGTMSGGEQQMLAIARALMVAPKLLLLDEPSMGLSPLFVEAIFDIVQKLNSEHGTTVLLVEQNANMALQIAHRAYVMQTGEIKLSGIASDIAQDESVRKAYLGDE</sequence>
<dbReference type="EMBL" id="PPPD01000001">
    <property type="protein sequence ID" value="PNY82662.1"/>
    <property type="molecule type" value="Genomic_DNA"/>
</dbReference>
<organism evidence="7 8">
    <name type="scientific">Deinococcus koreensis</name>
    <dbReference type="NCBI Taxonomy" id="2054903"/>
    <lineage>
        <taxon>Bacteria</taxon>
        <taxon>Thermotogati</taxon>
        <taxon>Deinococcota</taxon>
        <taxon>Deinococci</taxon>
        <taxon>Deinococcales</taxon>
        <taxon>Deinococcaceae</taxon>
        <taxon>Deinococcus</taxon>
    </lineage>
</organism>
<dbReference type="AlphaFoldDB" id="A0A2K3V1J1"/>
<dbReference type="PANTHER" id="PTHR43820:SF4">
    <property type="entry name" value="HIGH-AFFINITY BRANCHED-CHAIN AMINO ACID TRANSPORT ATP-BINDING PROTEIN LIVF"/>
    <property type="match status" value="1"/>
</dbReference>
<dbReference type="RefSeq" id="WP_103313094.1">
    <property type="nucleotide sequence ID" value="NZ_PPPD01000001.1"/>
</dbReference>
<dbReference type="OrthoDB" id="9776369at2"/>
<dbReference type="InterPro" id="IPR052156">
    <property type="entry name" value="BCAA_Transport_ATP-bd_LivF"/>
</dbReference>
<dbReference type="Pfam" id="PF00005">
    <property type="entry name" value="ABC_tran"/>
    <property type="match status" value="1"/>
</dbReference>
<dbReference type="InterPro" id="IPR030660">
    <property type="entry name" value="ABC_branched_ATPase_LivF/BraG"/>
</dbReference>
<evidence type="ECO:0000313" key="8">
    <source>
        <dbReference type="Proteomes" id="UP000236379"/>
    </source>
</evidence>
<dbReference type="PIRSF" id="PIRSF039137">
    <property type="entry name" value="ABC_branched_ATPase"/>
    <property type="match status" value="1"/>
</dbReference>
<comment type="caution">
    <text evidence="7">The sequence shown here is derived from an EMBL/GenBank/DDBJ whole genome shotgun (WGS) entry which is preliminary data.</text>
</comment>
<dbReference type="CDD" id="cd03224">
    <property type="entry name" value="ABC_TM1139_LivF_branched"/>
    <property type="match status" value="1"/>
</dbReference>
<dbReference type="InterPro" id="IPR003439">
    <property type="entry name" value="ABC_transporter-like_ATP-bd"/>
</dbReference>
<dbReference type="InterPro" id="IPR017871">
    <property type="entry name" value="ABC_transporter-like_CS"/>
</dbReference>
<evidence type="ECO:0000256" key="2">
    <source>
        <dbReference type="ARBA" id="ARBA00022448"/>
    </source>
</evidence>
<protein>
    <submittedName>
        <fullName evidence="7">ABC transporter ATP-binding protein</fullName>
    </submittedName>
</protein>
<accession>A0A2K3V1J1</accession>
<reference evidence="7 8" key="1">
    <citation type="submission" date="2018-01" db="EMBL/GenBank/DDBJ databases">
        <title>Deinococcus koreensis sp. nov., a radiation-resistant bacterium isolated from river water.</title>
        <authorList>
            <person name="Choi A."/>
        </authorList>
    </citation>
    <scope>NUCLEOTIDE SEQUENCE [LARGE SCALE GENOMIC DNA]</scope>
    <source>
        <strain evidence="7 8">SJW1-2</strain>
    </source>
</reference>
<dbReference type="PROSITE" id="PS00211">
    <property type="entry name" value="ABC_TRANSPORTER_1"/>
    <property type="match status" value="1"/>
</dbReference>
<dbReference type="SUPFAM" id="SSF52540">
    <property type="entry name" value="P-loop containing nucleoside triphosphate hydrolases"/>
    <property type="match status" value="1"/>
</dbReference>
<evidence type="ECO:0000256" key="4">
    <source>
        <dbReference type="ARBA" id="ARBA00022840"/>
    </source>
</evidence>
<keyword evidence="5" id="KW-0029">Amino-acid transport</keyword>
<feature type="domain" description="ABC transporter" evidence="6">
    <location>
        <begin position="21"/>
        <end position="254"/>
    </location>
</feature>
<dbReference type="Proteomes" id="UP000236379">
    <property type="component" value="Unassembled WGS sequence"/>
</dbReference>
<evidence type="ECO:0000256" key="3">
    <source>
        <dbReference type="ARBA" id="ARBA00022741"/>
    </source>
</evidence>
<proteinExistence type="inferred from homology"/>
<dbReference type="GO" id="GO:0015807">
    <property type="term" value="P:L-amino acid transport"/>
    <property type="evidence" value="ECO:0007669"/>
    <property type="project" value="TreeGrafter"/>
</dbReference>
<comment type="similarity">
    <text evidence="1">Belongs to the ABC transporter superfamily.</text>
</comment>
<evidence type="ECO:0000259" key="6">
    <source>
        <dbReference type="PROSITE" id="PS50893"/>
    </source>
</evidence>
<dbReference type="GO" id="GO:0015658">
    <property type="term" value="F:branched-chain amino acid transmembrane transporter activity"/>
    <property type="evidence" value="ECO:0007669"/>
    <property type="project" value="InterPro"/>
</dbReference>
<dbReference type="GO" id="GO:0005524">
    <property type="term" value="F:ATP binding"/>
    <property type="evidence" value="ECO:0007669"/>
    <property type="project" value="UniProtKB-KW"/>
</dbReference>
<dbReference type="GO" id="GO:0016887">
    <property type="term" value="F:ATP hydrolysis activity"/>
    <property type="evidence" value="ECO:0007669"/>
    <property type="project" value="InterPro"/>
</dbReference>
<evidence type="ECO:0000256" key="5">
    <source>
        <dbReference type="ARBA" id="ARBA00022970"/>
    </source>
</evidence>
<name>A0A2K3V1J1_9DEIO</name>
<evidence type="ECO:0000256" key="1">
    <source>
        <dbReference type="ARBA" id="ARBA00005417"/>
    </source>
</evidence>
<evidence type="ECO:0000313" key="7">
    <source>
        <dbReference type="EMBL" id="PNY82662.1"/>
    </source>
</evidence>
<dbReference type="PANTHER" id="PTHR43820">
    <property type="entry name" value="HIGH-AFFINITY BRANCHED-CHAIN AMINO ACID TRANSPORT ATP-BINDING PROTEIN LIVF"/>
    <property type="match status" value="1"/>
</dbReference>
<keyword evidence="2" id="KW-0813">Transport</keyword>
<dbReference type="SMART" id="SM00382">
    <property type="entry name" value="AAA"/>
    <property type="match status" value="1"/>
</dbReference>
<dbReference type="InterPro" id="IPR027417">
    <property type="entry name" value="P-loop_NTPase"/>
</dbReference>
<dbReference type="PROSITE" id="PS50893">
    <property type="entry name" value="ABC_TRANSPORTER_2"/>
    <property type="match status" value="1"/>
</dbReference>
<dbReference type="InterPro" id="IPR003593">
    <property type="entry name" value="AAA+_ATPase"/>
</dbReference>
<keyword evidence="3" id="KW-0547">Nucleotide-binding</keyword>
<gene>
    <name evidence="7" type="ORF">CVO96_16055</name>
</gene>
<keyword evidence="4 7" id="KW-0067">ATP-binding</keyword>
<keyword evidence="8" id="KW-1185">Reference proteome</keyword>